<name>A0ABT0TKZ3_9FLAO</name>
<dbReference type="Proteomes" id="UP001317191">
    <property type="component" value="Unassembled WGS sequence"/>
</dbReference>
<feature type="signal peptide" evidence="1">
    <location>
        <begin position="1"/>
        <end position="26"/>
    </location>
</feature>
<proteinExistence type="predicted"/>
<evidence type="ECO:0000256" key="1">
    <source>
        <dbReference type="SAM" id="SignalP"/>
    </source>
</evidence>
<feature type="chain" id="PRO_5045523741" evidence="1">
    <location>
        <begin position="27"/>
        <end position="390"/>
    </location>
</feature>
<keyword evidence="1" id="KW-0732">Signal</keyword>
<keyword evidence="3" id="KW-1185">Reference proteome</keyword>
<dbReference type="EMBL" id="JAMLJM010000001">
    <property type="protein sequence ID" value="MCL9807976.1"/>
    <property type="molecule type" value="Genomic_DNA"/>
</dbReference>
<evidence type="ECO:0000313" key="3">
    <source>
        <dbReference type="Proteomes" id="UP001317191"/>
    </source>
</evidence>
<dbReference type="InterPro" id="IPR025345">
    <property type="entry name" value="DUF4249"/>
</dbReference>
<dbReference type="Pfam" id="PF14054">
    <property type="entry name" value="DUF4249"/>
    <property type="match status" value="1"/>
</dbReference>
<comment type="caution">
    <text evidence="2">The sequence shown here is derived from an EMBL/GenBank/DDBJ whole genome shotgun (WGS) entry which is preliminary data.</text>
</comment>
<sequence length="390" mass="45125">MKKTIIQFSLFLLISLFIISCTEPMALQTDTFEEVIVIEATITNELKRHEIKISKTYKFEDAGPTYVTDATVFIKDDLGNMYNFVQDAGKYVSVNPFKAVTGRTYQLRVIAENKEYSSTLEKLTTENTIEDIVPTVTTKEGVKGLELFVKSYDPTNTSKYYRYEYEETYRVEAPNWVYKKAIVTGPTSIDFVFRDSEARVCYSTEKSTDIIVTNTNEQSEDRVNFPIRFISDQNPIIAHRYSILVKQYVQNLEAHTFYKTLKEISGSEGILSQNQPGFLYGNLKCETDPDEKVIGFFDISSVSEKRIFFNFTDYFPDQPFPPYFYKCEPFNMIFCFGPSPECVGEDIIYYLNNNQIVYYYGNKPDLYFLDTPCGDCTSFSSNIRPSFWID</sequence>
<protein>
    <submittedName>
        <fullName evidence="2">DUF4249 domain-containing protein</fullName>
    </submittedName>
</protein>
<organism evidence="2 3">
    <name type="scientific">Flavobacterium luminosum</name>
    <dbReference type="NCBI Taxonomy" id="2949086"/>
    <lineage>
        <taxon>Bacteria</taxon>
        <taxon>Pseudomonadati</taxon>
        <taxon>Bacteroidota</taxon>
        <taxon>Flavobacteriia</taxon>
        <taxon>Flavobacteriales</taxon>
        <taxon>Flavobacteriaceae</taxon>
        <taxon>Flavobacterium</taxon>
    </lineage>
</organism>
<evidence type="ECO:0000313" key="2">
    <source>
        <dbReference type="EMBL" id="MCL9807976.1"/>
    </source>
</evidence>
<reference evidence="2 3" key="1">
    <citation type="submission" date="2022-05" db="EMBL/GenBank/DDBJ databases">
        <title>Flavobacterium sp., isolated from activated sludge.</title>
        <authorList>
            <person name="Ran Q."/>
        </authorList>
    </citation>
    <scope>NUCLEOTIDE SEQUENCE [LARGE SCALE GENOMIC DNA]</scope>
    <source>
        <strain evidence="2 3">HXWNR70</strain>
    </source>
</reference>
<gene>
    <name evidence="2" type="ORF">NAT50_01230</name>
</gene>
<dbReference type="PROSITE" id="PS51257">
    <property type="entry name" value="PROKAR_LIPOPROTEIN"/>
    <property type="match status" value="1"/>
</dbReference>
<accession>A0ABT0TKZ3</accession>
<dbReference type="RefSeq" id="WP_250590678.1">
    <property type="nucleotide sequence ID" value="NZ_JAMLJM010000001.1"/>
</dbReference>